<dbReference type="PRINTS" id="PR00914">
    <property type="entry name" value="LVIRUSRNAPOL"/>
</dbReference>
<keyword evidence="2" id="KW-0548">Nucleotidyltransferase</keyword>
<evidence type="ECO:0000256" key="3">
    <source>
        <dbReference type="ARBA" id="ARBA00022741"/>
    </source>
</evidence>
<comment type="catalytic activity">
    <reaction evidence="5">
        <text>RNA(n) + a ribonucleoside 5'-triphosphate = RNA(n+1) + diphosphate</text>
        <dbReference type="Rhea" id="RHEA:21248"/>
        <dbReference type="Rhea" id="RHEA-COMP:14527"/>
        <dbReference type="Rhea" id="RHEA-COMP:17342"/>
        <dbReference type="ChEBI" id="CHEBI:33019"/>
        <dbReference type="ChEBI" id="CHEBI:61557"/>
        <dbReference type="ChEBI" id="CHEBI:140395"/>
        <dbReference type="EC" id="2.7.7.48"/>
    </reaction>
</comment>
<reference evidence="7" key="1">
    <citation type="submission" date="2020-11" db="EMBL/GenBank/DDBJ databases">
        <title>RNA virus dark matter in the feces of wild birds.</title>
        <authorList>
            <person name="Lu X."/>
            <person name="Yang X.S."/>
            <person name="Zhang W."/>
        </authorList>
    </citation>
    <scope>NUCLEOTIDE SEQUENCE</scope>
    <source>
        <strain evidence="7">PallassLeafWarbler156con14</strain>
    </source>
</reference>
<proteinExistence type="predicted"/>
<organism evidence="7">
    <name type="scientific">Riboviria sp</name>
    <dbReference type="NCBI Taxonomy" id="2585031"/>
    <lineage>
        <taxon>Viruses</taxon>
        <taxon>Riboviria</taxon>
    </lineage>
</organism>
<dbReference type="Pfam" id="PF00680">
    <property type="entry name" value="RdRP_1"/>
    <property type="match status" value="1"/>
</dbReference>
<name>A0A8K1U4D3_9VIRU</name>
<keyword evidence="4" id="KW-0693">Viral RNA replication</keyword>
<dbReference type="InterPro" id="IPR001795">
    <property type="entry name" value="RNA-dir_pol_luteovirus"/>
</dbReference>
<dbReference type="SUPFAM" id="SSF56672">
    <property type="entry name" value="DNA/RNA polymerases"/>
    <property type="match status" value="1"/>
</dbReference>
<evidence type="ECO:0000256" key="5">
    <source>
        <dbReference type="ARBA" id="ARBA00048744"/>
    </source>
</evidence>
<dbReference type="EMBL" id="MW239399">
    <property type="protein sequence ID" value="UGO57415.1"/>
    <property type="molecule type" value="Genomic_RNA"/>
</dbReference>
<dbReference type="GO" id="GO:0006351">
    <property type="term" value="P:DNA-templated transcription"/>
    <property type="evidence" value="ECO:0007669"/>
    <property type="project" value="InterPro"/>
</dbReference>
<keyword evidence="3" id="KW-0547">Nucleotide-binding</keyword>
<accession>A0A8K1U4D3</accession>
<dbReference type="GO" id="GO:0000166">
    <property type="term" value="F:nucleotide binding"/>
    <property type="evidence" value="ECO:0007669"/>
    <property type="project" value="UniProtKB-KW"/>
</dbReference>
<evidence type="ECO:0000256" key="4">
    <source>
        <dbReference type="ARBA" id="ARBA00022953"/>
    </source>
</evidence>
<protein>
    <recommendedName>
        <fullName evidence="6">RNA-directed RNA polymerase C-terminal domain-containing protein</fullName>
    </recommendedName>
</protein>
<evidence type="ECO:0000256" key="2">
    <source>
        <dbReference type="ARBA" id="ARBA00022695"/>
    </source>
</evidence>
<sequence length="379" mass="44412">MDRKMTSFVFGRMMRLQDFDWALPNDFLSFSHYKRVIDSLDWTSSPGTPYNQRYSNNGQMFGVRDGIPSVSIVEEIWQHIQYRLHHRTCDPIYLFVKPEPLPERKQGRPRLISSVSVIDQIIDHMLFDAFNQRIIDQASMSPIKVGWTPMLGGWKTIPRKGISIDKSSWDWTMAHWIFDAILKFKASNCTSSGEAFIQWRDLAAWRYRCLFNNPEFCLPNGFIFRQKNLGVMKSGSVVTITDNSLAQLIIHFRTYFELGWVEEVPEYIWVCGDDTRQSRPKHLRMYLEYLSGFCKVKDWTERCEFVGCRFLQDGRVEPLYKGKHAFTILHADPAVETDLAYSYSLLYHKSIDRDNVRNMLLTYGPPMTLDFADEIWNGE</sequence>
<dbReference type="GO" id="GO:0003968">
    <property type="term" value="F:RNA-directed RNA polymerase activity"/>
    <property type="evidence" value="ECO:0007669"/>
    <property type="project" value="UniProtKB-EC"/>
</dbReference>
<dbReference type="GO" id="GO:0003723">
    <property type="term" value="F:RNA binding"/>
    <property type="evidence" value="ECO:0007669"/>
    <property type="project" value="InterPro"/>
</dbReference>
<dbReference type="InterPro" id="IPR001205">
    <property type="entry name" value="RNA-dir_pol_C"/>
</dbReference>
<keyword evidence="1" id="KW-0808">Transferase</keyword>
<evidence type="ECO:0000313" key="7">
    <source>
        <dbReference type="EMBL" id="UGO57415.1"/>
    </source>
</evidence>
<dbReference type="InterPro" id="IPR043502">
    <property type="entry name" value="DNA/RNA_pol_sf"/>
</dbReference>
<feature type="domain" description="RNA-directed RNA polymerase C-terminal" evidence="6">
    <location>
        <begin position="33"/>
        <end position="252"/>
    </location>
</feature>
<evidence type="ECO:0000256" key="1">
    <source>
        <dbReference type="ARBA" id="ARBA00022679"/>
    </source>
</evidence>
<evidence type="ECO:0000259" key="6">
    <source>
        <dbReference type="Pfam" id="PF00680"/>
    </source>
</evidence>